<evidence type="ECO:0000313" key="7">
    <source>
        <dbReference type="EMBL" id="MCL7051965.1"/>
    </source>
</evidence>
<evidence type="ECO:0000256" key="5">
    <source>
        <dbReference type="SAM" id="Phobius"/>
    </source>
</evidence>
<dbReference type="GO" id="GO:0016020">
    <property type="term" value="C:membrane"/>
    <property type="evidence" value="ECO:0007669"/>
    <property type="project" value="UniProtKB-SubCell"/>
</dbReference>
<comment type="caution">
    <text evidence="7">The sequence shown here is derived from an EMBL/GenBank/DDBJ whole genome shotgun (WGS) entry which is preliminary data.</text>
</comment>
<feature type="transmembrane region" description="Helical" evidence="5">
    <location>
        <begin position="69"/>
        <end position="88"/>
    </location>
</feature>
<dbReference type="InterPro" id="IPR050794">
    <property type="entry name" value="CPA2_transporter"/>
</dbReference>
<evidence type="ECO:0000256" key="4">
    <source>
        <dbReference type="ARBA" id="ARBA00023065"/>
    </source>
</evidence>
<evidence type="ECO:0000256" key="3">
    <source>
        <dbReference type="ARBA" id="ARBA00022958"/>
    </source>
</evidence>
<dbReference type="Gene3D" id="1.20.1530.20">
    <property type="match status" value="1"/>
</dbReference>
<evidence type="ECO:0000256" key="2">
    <source>
        <dbReference type="ARBA" id="ARBA00022538"/>
    </source>
</evidence>
<feature type="transmembrane region" description="Helical" evidence="5">
    <location>
        <begin position="334"/>
        <end position="351"/>
    </location>
</feature>
<dbReference type="GO" id="GO:0006813">
    <property type="term" value="P:potassium ion transport"/>
    <property type="evidence" value="ECO:0007669"/>
    <property type="project" value="UniProtKB-KW"/>
</dbReference>
<sequence length="737" mass="83367">MHIDPNSKSYPKCLAPGIVSSGRLLYVDFKDEDKEFEFAPLPGLALQMLSLLLTPHLIHIILSRFHQPLFVSQILVSFSQFSATFFLFKLGVQVDPKMLKSFGRGTYILGLGCYFCSLLFGNVLSWWFRNDFFFFEKHLIYKDVLTEETKARFRDSDTIVDMFSLVSFPVIAHVPTDLNILNSDLGHLALHASMVANLVRLVGQACGIWLYLIKKIATGTDADYTYEISVILVMVALFIFLVYIVRPIALWMVKNTPEGKPVKEPYINFMMITVLLCGLATFFLGLAIPDGPPLGTTIVDKLDYMITSFLMPLHMGIAGLKIRLEELELGNVKFIRQAVLVIIGCTFGKIVGVLIPAIFLGVSLQYGFLLGLIMNLKGIVENFYLENTIMVLGMVIIVADITPLVKYLYDPLAKYLTYKRRSILQSKENKSDFRVLVCVHTEDDVPNIIRILEAFNPTKFIPLTVYILHLVELVGRTPPLLVAHPKKRIITSSNTTFTTISPHASMHKDICTMSVDEIISLIIFPFYRIDVITLRDDQARKHNSNRVIKTLLQNLLRNSPCSAPSTSFLPDMSYRFLVIFFGGPDDREALTFARNMIHHPSVFVTVVRFYDPTSLSSDGVVDHYNESVSIDAERHKFLDDELVDHFRINTMHDETLIYKEVEVKDGAETIWAVCSLYQDFDLMVIGRQQITDSKIISGLDTYWAECGELGTLGDIVSSPDYGTEVSILIIHQRQDNS</sequence>
<feature type="transmembrane region" description="Helical" evidence="5">
    <location>
        <begin position="388"/>
        <end position="409"/>
    </location>
</feature>
<feature type="transmembrane region" description="Helical" evidence="5">
    <location>
        <begin position="266"/>
        <end position="288"/>
    </location>
</feature>
<dbReference type="InterPro" id="IPR038770">
    <property type="entry name" value="Na+/solute_symporter_sf"/>
</dbReference>
<dbReference type="PANTHER" id="PTHR32468:SF26">
    <property type="entry name" value="CATION_H(+) ANTIPORTER 15"/>
    <property type="match status" value="1"/>
</dbReference>
<dbReference type="EMBL" id="JAJJMA010344509">
    <property type="protein sequence ID" value="MCL7051965.1"/>
    <property type="molecule type" value="Genomic_DNA"/>
</dbReference>
<feature type="transmembrane region" description="Helical" evidence="5">
    <location>
        <begin position="44"/>
        <end position="62"/>
    </location>
</feature>
<evidence type="ECO:0000256" key="1">
    <source>
        <dbReference type="ARBA" id="ARBA00022448"/>
    </source>
</evidence>
<keyword evidence="4" id="KW-0406">Ion transport</keyword>
<dbReference type="Proteomes" id="UP001177140">
    <property type="component" value="Unassembled WGS sequence"/>
</dbReference>
<reference evidence="7" key="1">
    <citation type="submission" date="2022-03" db="EMBL/GenBank/DDBJ databases">
        <title>A functionally conserved STORR gene fusion in Papaver species that diverged 16.8 million years ago.</title>
        <authorList>
            <person name="Catania T."/>
        </authorList>
    </citation>
    <scope>NUCLEOTIDE SEQUENCE</scope>
    <source>
        <strain evidence="7">S-191538</strain>
    </source>
</reference>
<feature type="domain" description="Cation/H(+) antiporter C-terminal" evidence="6">
    <location>
        <begin position="577"/>
        <end position="733"/>
    </location>
</feature>
<gene>
    <name evidence="7" type="ORF">MKW94_007784</name>
</gene>
<dbReference type="InterPro" id="IPR057290">
    <property type="entry name" value="CHX17_C"/>
</dbReference>
<dbReference type="GO" id="GO:0006885">
    <property type="term" value="P:regulation of pH"/>
    <property type="evidence" value="ECO:0007669"/>
    <property type="project" value="TreeGrafter"/>
</dbReference>
<dbReference type="PANTHER" id="PTHR32468">
    <property type="entry name" value="CATION/H + ANTIPORTER"/>
    <property type="match status" value="1"/>
</dbReference>
<keyword evidence="3" id="KW-0630">Potassium</keyword>
<keyword evidence="1" id="KW-0813">Transport</keyword>
<name>A0AA41W2H2_PAPNU</name>
<evidence type="ECO:0000259" key="6">
    <source>
        <dbReference type="Pfam" id="PF23259"/>
    </source>
</evidence>
<keyword evidence="2" id="KW-0633">Potassium transport</keyword>
<protein>
    <recommendedName>
        <fullName evidence="6">Cation/H(+) antiporter C-terminal domain-containing protein</fullName>
    </recommendedName>
</protein>
<proteinExistence type="predicted"/>
<keyword evidence="5" id="KW-0812">Transmembrane</keyword>
<feature type="transmembrane region" description="Helical" evidence="5">
    <location>
        <begin position="108"/>
        <end position="128"/>
    </location>
</feature>
<keyword evidence="5" id="KW-1133">Transmembrane helix</keyword>
<accession>A0AA41W2H2</accession>
<feature type="transmembrane region" description="Helical" evidence="5">
    <location>
        <begin position="224"/>
        <end position="245"/>
    </location>
</feature>
<keyword evidence="5" id="KW-0472">Membrane</keyword>
<dbReference type="GO" id="GO:0012505">
    <property type="term" value="C:endomembrane system"/>
    <property type="evidence" value="ECO:0007669"/>
    <property type="project" value="TreeGrafter"/>
</dbReference>
<feature type="transmembrane region" description="Helical" evidence="5">
    <location>
        <begin position="188"/>
        <end position="212"/>
    </location>
</feature>
<keyword evidence="8" id="KW-1185">Reference proteome</keyword>
<dbReference type="Pfam" id="PF23259">
    <property type="entry name" value="CHX17_C"/>
    <property type="match status" value="1"/>
</dbReference>
<evidence type="ECO:0000313" key="8">
    <source>
        <dbReference type="Proteomes" id="UP001177140"/>
    </source>
</evidence>
<organism evidence="7 8">
    <name type="scientific">Papaver nudicaule</name>
    <name type="common">Iceland poppy</name>
    <dbReference type="NCBI Taxonomy" id="74823"/>
    <lineage>
        <taxon>Eukaryota</taxon>
        <taxon>Viridiplantae</taxon>
        <taxon>Streptophyta</taxon>
        <taxon>Embryophyta</taxon>
        <taxon>Tracheophyta</taxon>
        <taxon>Spermatophyta</taxon>
        <taxon>Magnoliopsida</taxon>
        <taxon>Ranunculales</taxon>
        <taxon>Papaveraceae</taxon>
        <taxon>Papaveroideae</taxon>
        <taxon>Papaver</taxon>
    </lineage>
</organism>
<dbReference type="AlphaFoldDB" id="A0AA41W2H2"/>
<dbReference type="GO" id="GO:0098662">
    <property type="term" value="P:inorganic cation transmembrane transport"/>
    <property type="evidence" value="ECO:0007669"/>
    <property type="project" value="TreeGrafter"/>
</dbReference>